<keyword evidence="3" id="KW-1185">Reference proteome</keyword>
<gene>
    <name evidence="2" type="ORF">SAMN02982989_3365</name>
</gene>
<feature type="compositionally biased region" description="Polar residues" evidence="1">
    <location>
        <begin position="86"/>
        <end position="95"/>
    </location>
</feature>
<evidence type="ECO:0000313" key="2">
    <source>
        <dbReference type="EMBL" id="SMF65478.1"/>
    </source>
</evidence>
<dbReference type="EMBL" id="FXAF01000011">
    <property type="protein sequence ID" value="SMF65478.1"/>
    <property type="molecule type" value="Genomic_DNA"/>
</dbReference>
<accession>A0A1X7G7P8</accession>
<proteinExistence type="predicted"/>
<evidence type="ECO:0000313" key="3">
    <source>
        <dbReference type="Proteomes" id="UP000192903"/>
    </source>
</evidence>
<dbReference type="OrthoDB" id="149299at2"/>
<name>A0A1X7G7P8_9HYPH</name>
<feature type="region of interest" description="Disordered" evidence="1">
    <location>
        <begin position="60"/>
        <end position="95"/>
    </location>
</feature>
<feature type="region of interest" description="Disordered" evidence="1">
    <location>
        <begin position="1"/>
        <end position="20"/>
    </location>
</feature>
<protein>
    <submittedName>
        <fullName evidence="2">Uncharacterized protein</fullName>
    </submittedName>
</protein>
<dbReference type="STRING" id="464029.SAMN02982989_3365"/>
<sequence length="133" mass="14843">MAWAVKREPTAFADTRRAKEAQEIRDPRHLAWIASLPSVISGAFGCEAAHVNFPDKRFGKHMRGKGTKAGDNWTLPLLPEEHRTGPSAQHKTGQEQAWWEAHGIDANTLADRLWRVSGDTEAAIKIILEARKP</sequence>
<dbReference type="AlphaFoldDB" id="A0A1X7G7P8"/>
<dbReference type="RefSeq" id="WP_085424074.1">
    <property type="nucleotide sequence ID" value="NZ_FXAF01000011.1"/>
</dbReference>
<organism evidence="2 3">
    <name type="scientific">Xaviernesmea oryzae</name>
    <dbReference type="NCBI Taxonomy" id="464029"/>
    <lineage>
        <taxon>Bacteria</taxon>
        <taxon>Pseudomonadati</taxon>
        <taxon>Pseudomonadota</taxon>
        <taxon>Alphaproteobacteria</taxon>
        <taxon>Hyphomicrobiales</taxon>
        <taxon>Rhizobiaceae</taxon>
        <taxon>Rhizobium/Agrobacterium group</taxon>
        <taxon>Xaviernesmea</taxon>
    </lineage>
</organism>
<dbReference type="Proteomes" id="UP000192903">
    <property type="component" value="Unassembled WGS sequence"/>
</dbReference>
<evidence type="ECO:0000256" key="1">
    <source>
        <dbReference type="SAM" id="MobiDB-lite"/>
    </source>
</evidence>
<reference evidence="3" key="1">
    <citation type="submission" date="2017-04" db="EMBL/GenBank/DDBJ databases">
        <authorList>
            <person name="Varghese N."/>
            <person name="Submissions S."/>
        </authorList>
    </citation>
    <scope>NUCLEOTIDE SEQUENCE [LARGE SCALE GENOMIC DNA]</scope>
    <source>
        <strain evidence="3">B4P</strain>
    </source>
</reference>